<evidence type="ECO:0000313" key="2">
    <source>
        <dbReference type="EMBL" id="AYO54166.1"/>
    </source>
</evidence>
<dbReference type="Pfam" id="PF04404">
    <property type="entry name" value="ERF"/>
    <property type="match status" value="1"/>
</dbReference>
<evidence type="ECO:0000313" key="3">
    <source>
        <dbReference type="Proteomes" id="UP000279962"/>
    </source>
</evidence>
<name>A0A3G2T336_9GAMM</name>
<organism evidence="2 3">
    <name type="scientific">Acinetobacter wuhouensis</name>
    <dbReference type="NCBI Taxonomy" id="1879050"/>
    <lineage>
        <taxon>Bacteria</taxon>
        <taxon>Pseudomonadati</taxon>
        <taxon>Pseudomonadota</taxon>
        <taxon>Gammaproteobacteria</taxon>
        <taxon>Moraxellales</taxon>
        <taxon>Moraxellaceae</taxon>
        <taxon>Acinetobacter</taxon>
    </lineage>
</organism>
<proteinExistence type="predicted"/>
<protein>
    <submittedName>
        <fullName evidence="2">Essential recombination function protein</fullName>
    </submittedName>
</protein>
<dbReference type="AlphaFoldDB" id="A0A3G2T336"/>
<dbReference type="Proteomes" id="UP000279962">
    <property type="component" value="Chromosome"/>
</dbReference>
<sequence>MNNTNNQNINALQQIQFELKAPKSKDNTFGKYKYRNCEDILEAVKPLLQKYDASLIITDEVQEIAGVVVVTAKVIFTDASGKETIVKAHAGVEINKKGMDVAQTFGASSSYARKYALNGLFLIDDTKDYDSDEYHNQVNQAAQSNNTKSNSRQAQQSNSNQNSQSNGQQQKPLDQRYNDALISIQNAKNPNTLDKAINTFDRTKYKTQIHNACRARADQMGWSQNQSQQQNQTRH</sequence>
<accession>A0A3G2T336</accession>
<dbReference type="RefSeq" id="WP_087554161.1">
    <property type="nucleotide sequence ID" value="NZ_CP033133.1"/>
</dbReference>
<dbReference type="InterPro" id="IPR007499">
    <property type="entry name" value="ERF_bacteria_virus"/>
</dbReference>
<reference evidence="2 3" key="1">
    <citation type="submission" date="2018-10" db="EMBL/GenBank/DDBJ databases">
        <title>The complete genome of Acinetobacter wuhouensis strain WCHAW010062.</title>
        <authorList>
            <person name="Hu Y."/>
            <person name="Long H."/>
            <person name="Feng Y."/>
            <person name="Zong Z."/>
        </authorList>
    </citation>
    <scope>NUCLEOTIDE SEQUENCE [LARGE SCALE GENOMIC DNA]</scope>
    <source>
        <strain evidence="2 3">WCHAW010062</strain>
    </source>
</reference>
<feature type="region of interest" description="Disordered" evidence="1">
    <location>
        <begin position="142"/>
        <end position="172"/>
    </location>
</feature>
<dbReference type="EMBL" id="CP033133">
    <property type="protein sequence ID" value="AYO54166.1"/>
    <property type="molecule type" value="Genomic_DNA"/>
</dbReference>
<gene>
    <name evidence="2" type="ORF">CDG68_11190</name>
</gene>
<feature type="compositionally biased region" description="Low complexity" evidence="1">
    <location>
        <begin position="149"/>
        <end position="170"/>
    </location>
</feature>
<evidence type="ECO:0000256" key="1">
    <source>
        <dbReference type="SAM" id="MobiDB-lite"/>
    </source>
</evidence>